<name>A0A2R6XEX5_MARPO</name>
<keyword evidence="2" id="KW-1185">Reference proteome</keyword>
<accession>A0A2R6XEX5</accession>
<gene>
    <name evidence="1" type="ORF">MARPO_0019s0082</name>
</gene>
<protein>
    <submittedName>
        <fullName evidence="1">Uncharacterized protein</fullName>
    </submittedName>
</protein>
<reference evidence="2" key="1">
    <citation type="journal article" date="2017" name="Cell">
        <title>Insights into land plant evolution garnered from the Marchantia polymorpha genome.</title>
        <authorList>
            <person name="Bowman J.L."/>
            <person name="Kohchi T."/>
            <person name="Yamato K.T."/>
            <person name="Jenkins J."/>
            <person name="Shu S."/>
            <person name="Ishizaki K."/>
            <person name="Yamaoka S."/>
            <person name="Nishihama R."/>
            <person name="Nakamura Y."/>
            <person name="Berger F."/>
            <person name="Adam C."/>
            <person name="Aki S.S."/>
            <person name="Althoff F."/>
            <person name="Araki T."/>
            <person name="Arteaga-Vazquez M.A."/>
            <person name="Balasubrmanian S."/>
            <person name="Barry K."/>
            <person name="Bauer D."/>
            <person name="Boehm C.R."/>
            <person name="Briginshaw L."/>
            <person name="Caballero-Perez J."/>
            <person name="Catarino B."/>
            <person name="Chen F."/>
            <person name="Chiyoda S."/>
            <person name="Chovatia M."/>
            <person name="Davies K.M."/>
            <person name="Delmans M."/>
            <person name="Demura T."/>
            <person name="Dierschke T."/>
            <person name="Dolan L."/>
            <person name="Dorantes-Acosta A.E."/>
            <person name="Eklund D.M."/>
            <person name="Florent S.N."/>
            <person name="Flores-Sandoval E."/>
            <person name="Fujiyama A."/>
            <person name="Fukuzawa H."/>
            <person name="Galik B."/>
            <person name="Grimanelli D."/>
            <person name="Grimwood J."/>
            <person name="Grossniklaus U."/>
            <person name="Hamada T."/>
            <person name="Haseloff J."/>
            <person name="Hetherington A.J."/>
            <person name="Higo A."/>
            <person name="Hirakawa Y."/>
            <person name="Hundley H.N."/>
            <person name="Ikeda Y."/>
            <person name="Inoue K."/>
            <person name="Inoue S.I."/>
            <person name="Ishida S."/>
            <person name="Jia Q."/>
            <person name="Kakita M."/>
            <person name="Kanazawa T."/>
            <person name="Kawai Y."/>
            <person name="Kawashima T."/>
            <person name="Kennedy M."/>
            <person name="Kinose K."/>
            <person name="Kinoshita T."/>
            <person name="Kohara Y."/>
            <person name="Koide E."/>
            <person name="Komatsu K."/>
            <person name="Kopischke S."/>
            <person name="Kubo M."/>
            <person name="Kyozuka J."/>
            <person name="Lagercrantz U."/>
            <person name="Lin S.S."/>
            <person name="Lindquist E."/>
            <person name="Lipzen A.M."/>
            <person name="Lu C.W."/>
            <person name="De Luna E."/>
            <person name="Martienssen R.A."/>
            <person name="Minamino N."/>
            <person name="Mizutani M."/>
            <person name="Mizutani M."/>
            <person name="Mochizuki N."/>
            <person name="Monte I."/>
            <person name="Mosher R."/>
            <person name="Nagasaki H."/>
            <person name="Nakagami H."/>
            <person name="Naramoto S."/>
            <person name="Nishitani K."/>
            <person name="Ohtani M."/>
            <person name="Okamoto T."/>
            <person name="Okumura M."/>
            <person name="Phillips J."/>
            <person name="Pollak B."/>
            <person name="Reinders A."/>
            <person name="Rovekamp M."/>
            <person name="Sano R."/>
            <person name="Sawa S."/>
            <person name="Schmid M.W."/>
            <person name="Shirakawa M."/>
            <person name="Solano R."/>
            <person name="Spunde A."/>
            <person name="Suetsugu N."/>
            <person name="Sugano S."/>
            <person name="Sugiyama A."/>
            <person name="Sun R."/>
            <person name="Suzuki Y."/>
            <person name="Takenaka M."/>
            <person name="Takezawa D."/>
            <person name="Tomogane H."/>
            <person name="Tsuzuki M."/>
            <person name="Ueda T."/>
            <person name="Umeda M."/>
            <person name="Ward J.M."/>
            <person name="Watanabe Y."/>
            <person name="Yazaki K."/>
            <person name="Yokoyama R."/>
            <person name="Yoshitake Y."/>
            <person name="Yotsui I."/>
            <person name="Zachgo S."/>
            <person name="Schmutz J."/>
        </authorList>
    </citation>
    <scope>NUCLEOTIDE SEQUENCE [LARGE SCALE GENOMIC DNA]</scope>
    <source>
        <strain evidence="2">Tak-1</strain>
    </source>
</reference>
<sequence>MAVRCKQSKVEGVNTLGNSATRRVSVYDKTASLPLVVRLSKDICFVSRKVTRTVQVDMLLGPTWYPLSLTKVANEATYQSTFTSANVDRVGRIIHTT</sequence>
<evidence type="ECO:0000313" key="1">
    <source>
        <dbReference type="EMBL" id="PTQ44658.1"/>
    </source>
</evidence>
<dbReference type="AlphaFoldDB" id="A0A2R6XEX5"/>
<evidence type="ECO:0000313" key="2">
    <source>
        <dbReference type="Proteomes" id="UP000244005"/>
    </source>
</evidence>
<dbReference type="EMBL" id="KZ772691">
    <property type="protein sequence ID" value="PTQ44658.1"/>
    <property type="molecule type" value="Genomic_DNA"/>
</dbReference>
<organism evidence="1 2">
    <name type="scientific">Marchantia polymorpha</name>
    <name type="common">Common liverwort</name>
    <name type="synonym">Marchantia aquatica</name>
    <dbReference type="NCBI Taxonomy" id="3197"/>
    <lineage>
        <taxon>Eukaryota</taxon>
        <taxon>Viridiplantae</taxon>
        <taxon>Streptophyta</taxon>
        <taxon>Embryophyta</taxon>
        <taxon>Marchantiophyta</taxon>
        <taxon>Marchantiopsida</taxon>
        <taxon>Marchantiidae</taxon>
        <taxon>Marchantiales</taxon>
        <taxon>Marchantiaceae</taxon>
        <taxon>Marchantia</taxon>
    </lineage>
</organism>
<proteinExistence type="predicted"/>
<dbReference type="Proteomes" id="UP000244005">
    <property type="component" value="Unassembled WGS sequence"/>
</dbReference>